<protein>
    <recommendedName>
        <fullName evidence="1">CHAT domain-containing protein</fullName>
    </recommendedName>
</protein>
<evidence type="ECO:0000313" key="3">
    <source>
        <dbReference type="Proteomes" id="UP000540989"/>
    </source>
</evidence>
<dbReference type="Proteomes" id="UP000540989">
    <property type="component" value="Unassembled WGS sequence"/>
</dbReference>
<evidence type="ECO:0000313" key="2">
    <source>
        <dbReference type="EMBL" id="MBB5057328.1"/>
    </source>
</evidence>
<dbReference type="Pfam" id="PF12770">
    <property type="entry name" value="CHAT"/>
    <property type="match status" value="1"/>
</dbReference>
<accession>A0A7W7ZCQ0</accession>
<sequence length="1033" mass="110570">MAGVVGSSQILEVAQEVVEGKFTLEYAEKVAATAEFYGRLSYPLVYATCEVVEEGLSKDWRLCVLVMRVLNAALNARAKSGGEGQLELEITTAETWLAVVRVACSDVPDGRLFRDAAARGDALAEREVGMNPPANILHRLGVLYLDTYVSGRSGGNLENQMTAWVERLFEEYSEEELAGVPAEELMMPPVSEALNTALGYFRRATARRTGTARGQTLKAIAQAQLWLSLFDLPFDQGELMAAAREALTLLPADKFPAENAELGRVLQGVSNPEGTNAAADPVAAAKAVAAARGVVEKPLEEWVAERGRVATIDVFSQSAGAVQEADPGLALQLWMAIDELIREEPESVRRAHDQGLVPFAMRAMAPDAPEADGSSLQPMFMKLFQTAAAEDWPKPRMAYALLALAASTTVTSQEGEGLEALVYCGGLVRNGAADAVLDRAVPYLTAVLQTGRAVNAFEAGELGTAAKLYLDALTGNLRAGQPLAALDIVRRMADLAKQGGAEQQAVLNALVVALASNALELELAAGDAATGLIQTASRFAMARLLATGTTKTTTVLFLLDAAKGRRFRSALATPGGAIAWLNDHRTLETEREIAKLRAQVELEPPATPAALSKNMVLTAYVSPKEMRGGGTAAEQLRNMQIRFDGGLDRQLATDDSEKWSPDLESLQTRLDEKTVLVMEYIGTHATGALTVTTLLIAKDGFGSAIAMIPDVPFADVFMSSGEEAVAQNVVSAAVSELRDRIVSPPGPFAADSKALAMLEGDHEVYLGGPLALKLAEFRAQGKDHLCFVPHGPLHYFPFHLLGPENEPVAAEWCVTYLPHPYLLERKAAEVAGLTELTSIGVNFAPGNVFHLDPLSGCEEEAATVASSFTGAKLLVGPDANEAAVLGALASSRRVHISTHGLHTANAPAFQCVFLNAGVGGDGILNAYELLRLDLRALDLVTFSACETALGRFDPADNLRGIPAALLVAGVSTIVGTLWNVETETSTYFFTRFYRWLKETGRKKAAFQKAQTETRGRFPKYRDWGAFQFIGGWG</sequence>
<evidence type="ECO:0000259" key="1">
    <source>
        <dbReference type="Pfam" id="PF12770"/>
    </source>
</evidence>
<proteinExistence type="predicted"/>
<reference evidence="2 3" key="1">
    <citation type="submission" date="2020-08" db="EMBL/GenBank/DDBJ databases">
        <title>Genomic Encyclopedia of Type Strains, Phase IV (KMG-V): Genome sequencing to study the core and pangenomes of soil and plant-associated prokaryotes.</title>
        <authorList>
            <person name="Whitman W."/>
        </authorList>
    </citation>
    <scope>NUCLEOTIDE SEQUENCE [LARGE SCALE GENOMIC DNA]</scope>
    <source>
        <strain evidence="2 3">M8UP14</strain>
    </source>
</reference>
<gene>
    <name evidence="2" type="ORF">HDF16_002013</name>
</gene>
<keyword evidence="3" id="KW-1185">Reference proteome</keyword>
<dbReference type="RefSeq" id="WP_184215972.1">
    <property type="nucleotide sequence ID" value="NZ_JACHIP010000002.1"/>
</dbReference>
<name>A0A7W7ZCQ0_9BACT</name>
<dbReference type="EMBL" id="JACHIP010000002">
    <property type="protein sequence ID" value="MBB5057328.1"/>
    <property type="molecule type" value="Genomic_DNA"/>
</dbReference>
<dbReference type="AlphaFoldDB" id="A0A7W7ZCQ0"/>
<feature type="domain" description="CHAT" evidence="1">
    <location>
        <begin position="769"/>
        <end position="1030"/>
    </location>
</feature>
<organism evidence="2 3">
    <name type="scientific">Granulicella aggregans</name>
    <dbReference type="NCBI Taxonomy" id="474949"/>
    <lineage>
        <taxon>Bacteria</taxon>
        <taxon>Pseudomonadati</taxon>
        <taxon>Acidobacteriota</taxon>
        <taxon>Terriglobia</taxon>
        <taxon>Terriglobales</taxon>
        <taxon>Acidobacteriaceae</taxon>
        <taxon>Granulicella</taxon>
    </lineage>
</organism>
<dbReference type="InterPro" id="IPR024983">
    <property type="entry name" value="CHAT_dom"/>
</dbReference>
<comment type="caution">
    <text evidence="2">The sequence shown here is derived from an EMBL/GenBank/DDBJ whole genome shotgun (WGS) entry which is preliminary data.</text>
</comment>